<protein>
    <submittedName>
        <fullName evidence="3">ParB/Sulfiredoxin</fullName>
    </submittedName>
</protein>
<gene>
    <name evidence="2" type="ORF">UFOVP1127_96</name>
    <name evidence="3" type="ORF">UFOVP1242_114</name>
    <name evidence="4" type="ORF">UFOVP1492_38</name>
    <name evidence="5" type="ORF">UFOVP1580_67</name>
</gene>
<sequence>MANQDPIEEIIGAEEKIVPVEVPKEGMEAKVGTGEIIYVPILDLTLLDANPRLIGKSELTKLQNSMEKDKYFFEARPCLVNKVGDKLVVYAGNQRVRAAINLGWRLVPCLIDEITPDLQSVRMFKDNMHSAEFDMTELVRTFSLGYLLQDAGFNLSKSEIGRLLKEDTENKVNADPDFVPEYVAKTGADGEDAGEFAESDDGSFFEDGTDPEEEELYIAGKFTNATKPPSFNFRQYEIPMAEDDYLWFKELLAEYKARNKVTTNFLSDFVAKCREGKELLQQ</sequence>
<evidence type="ECO:0000313" key="3">
    <source>
        <dbReference type="EMBL" id="CAB4193614.1"/>
    </source>
</evidence>
<dbReference type="SMART" id="SM00470">
    <property type="entry name" value="ParB"/>
    <property type="match status" value="1"/>
</dbReference>
<dbReference type="InterPro" id="IPR036086">
    <property type="entry name" value="ParB/Sulfiredoxin_sf"/>
</dbReference>
<dbReference type="EMBL" id="LR797197">
    <property type="protein sequence ID" value="CAB4193614.1"/>
    <property type="molecule type" value="Genomic_DNA"/>
</dbReference>
<feature type="domain" description="ParB-like N-terminal" evidence="1">
    <location>
        <begin position="37"/>
        <end position="132"/>
    </location>
</feature>
<dbReference type="EMBL" id="LR798430">
    <property type="protein sequence ID" value="CAB5231366.1"/>
    <property type="molecule type" value="Genomic_DNA"/>
</dbReference>
<evidence type="ECO:0000313" key="2">
    <source>
        <dbReference type="EMBL" id="CAB4185556.1"/>
    </source>
</evidence>
<accession>A0A6J5RP44</accession>
<evidence type="ECO:0000313" key="5">
    <source>
        <dbReference type="EMBL" id="CAB5231366.1"/>
    </source>
</evidence>
<dbReference type="Gene3D" id="3.90.1530.10">
    <property type="entry name" value="Conserved hypothetical protein from pyrococcus furiosus pfu- 392566-001, ParB domain"/>
    <property type="match status" value="1"/>
</dbReference>
<evidence type="ECO:0000259" key="1">
    <source>
        <dbReference type="SMART" id="SM00470"/>
    </source>
</evidence>
<evidence type="ECO:0000313" key="4">
    <source>
        <dbReference type="EMBL" id="CAB4217512.1"/>
    </source>
</evidence>
<proteinExistence type="predicted"/>
<reference evidence="3" key="1">
    <citation type="submission" date="2020-05" db="EMBL/GenBank/DDBJ databases">
        <authorList>
            <person name="Chiriac C."/>
            <person name="Salcher M."/>
            <person name="Ghai R."/>
            <person name="Kavagutti S V."/>
        </authorList>
    </citation>
    <scope>NUCLEOTIDE SEQUENCE</scope>
</reference>
<dbReference type="SUPFAM" id="SSF110849">
    <property type="entry name" value="ParB/Sulfiredoxin"/>
    <property type="match status" value="1"/>
</dbReference>
<dbReference type="EMBL" id="LR797075">
    <property type="protein sequence ID" value="CAB4185556.1"/>
    <property type="molecule type" value="Genomic_DNA"/>
</dbReference>
<organism evidence="3">
    <name type="scientific">uncultured Caudovirales phage</name>
    <dbReference type="NCBI Taxonomy" id="2100421"/>
    <lineage>
        <taxon>Viruses</taxon>
        <taxon>Duplodnaviria</taxon>
        <taxon>Heunggongvirae</taxon>
        <taxon>Uroviricota</taxon>
        <taxon>Caudoviricetes</taxon>
        <taxon>Peduoviridae</taxon>
        <taxon>Maltschvirus</taxon>
        <taxon>Maltschvirus maltsch</taxon>
    </lineage>
</organism>
<dbReference type="InterPro" id="IPR003115">
    <property type="entry name" value="ParB_N"/>
</dbReference>
<dbReference type="Pfam" id="PF02195">
    <property type="entry name" value="ParB_N"/>
    <property type="match status" value="1"/>
</dbReference>
<name>A0A6J5RP44_9CAUD</name>
<dbReference type="EMBL" id="LR797450">
    <property type="protein sequence ID" value="CAB4217512.1"/>
    <property type="molecule type" value="Genomic_DNA"/>
</dbReference>